<accession>A0A0D8HF55</accession>
<dbReference type="SUPFAM" id="SSF55103">
    <property type="entry name" value="FAD-linked oxidases, C-terminal domain"/>
    <property type="match status" value="1"/>
</dbReference>
<dbReference type="Pfam" id="PF01565">
    <property type="entry name" value="FAD_binding_4"/>
    <property type="match status" value="1"/>
</dbReference>
<feature type="site" description="Important for enzyme activity" evidence="7">
    <location>
        <position position="309"/>
    </location>
</feature>
<feature type="binding site" evidence="6">
    <location>
        <begin position="258"/>
        <end position="264"/>
    </location>
    <ligand>
        <name>FAD</name>
        <dbReference type="ChEBI" id="CHEBI:57692"/>
    </ligand>
</feature>
<feature type="binding site" evidence="5">
    <location>
        <position position="383"/>
    </location>
    <ligand>
        <name>substrate</name>
    </ligand>
</feature>
<feature type="binding site" evidence="6">
    <location>
        <begin position="124"/>
        <end position="130"/>
    </location>
    <ligand>
        <name>FAD</name>
        <dbReference type="ChEBI" id="CHEBI:57692"/>
    </ligand>
</feature>
<feature type="active site" description="Proton donor/acceptor" evidence="4">
    <location>
        <position position="444"/>
    </location>
</feature>
<sequence length="530" mass="58245">MSNRSWWGWGNSDEGLSKAARNQVTQMLIASFGADSMNRQDPTEIGEIHLRKPRVELASSITIPSRNDPLSRITHSYGKSYKDLIRGFRGQYENPPDIVSYPRNENEIVQLLDWAESCEVAVIPFGGGSSVTGGVEPSTEGRFKRTLVIDMSSMNKVLEIDLESRSAKIQAGIFGPKLEDELRPNGLTLRHFPQSFEFSTLGGWIATRAGGHYATLYTHIDDFVEAIDLITPAGRLSTLRFPASGAGPQPERLILGSEGAFGIITQAWMRLQDRPQFKSVESASFSRFEDAISALKQLSQSGLNPSNLRLLDPIEAAISIGDSSGDTIVLVGFESKDLPTQGLMSQATEILASHTGKFQKPTSASSTSANLWKQSFLKAPYLRDHLISLGIMVETFETACTWSNFDNLRSKVTIEVKKALDAICGGGYVSMRITHVYPDGPAPYFTVIAPAKTNSEIAQWEEIKSVASEAILASCGTITHHHSVGRDHQSYYLRQIPTLFEQSLRAMKDRLDPKGIMNPGVLIPDHSLAI</sequence>
<evidence type="ECO:0000313" key="10">
    <source>
        <dbReference type="Proteomes" id="UP000032360"/>
    </source>
</evidence>
<dbReference type="Proteomes" id="UP000032360">
    <property type="component" value="Unassembled WGS sequence"/>
</dbReference>
<dbReference type="PANTHER" id="PTHR46568">
    <property type="entry name" value="ALKYLDIHYDROXYACETONEPHOSPHATE SYNTHASE, PEROXISOMAL"/>
    <property type="match status" value="1"/>
</dbReference>
<evidence type="ECO:0000259" key="8">
    <source>
        <dbReference type="PROSITE" id="PS51387"/>
    </source>
</evidence>
<dbReference type="InterPro" id="IPR025650">
    <property type="entry name" value="Alkyl-DHAP_Synthase"/>
</dbReference>
<name>A0A0D8HF55_9ACTN</name>
<evidence type="ECO:0000256" key="3">
    <source>
        <dbReference type="ARBA" id="ARBA00022827"/>
    </source>
</evidence>
<dbReference type="InterPro" id="IPR016164">
    <property type="entry name" value="FAD-linked_Oxase-like_C"/>
</dbReference>
<gene>
    <name evidence="9" type="ORF">AXFE_26990</name>
</gene>
<organism evidence="9 10">
    <name type="scientific">Acidithrix ferrooxidans</name>
    <dbReference type="NCBI Taxonomy" id="1280514"/>
    <lineage>
        <taxon>Bacteria</taxon>
        <taxon>Bacillati</taxon>
        <taxon>Actinomycetota</taxon>
        <taxon>Acidimicrobiia</taxon>
        <taxon>Acidimicrobiales</taxon>
        <taxon>Acidimicrobiaceae</taxon>
        <taxon>Acidithrix</taxon>
    </lineage>
</organism>
<dbReference type="PROSITE" id="PS51387">
    <property type="entry name" value="FAD_PCMH"/>
    <property type="match status" value="1"/>
</dbReference>
<keyword evidence="10" id="KW-1185">Reference proteome</keyword>
<dbReference type="STRING" id="1280514.AXFE_26990"/>
<dbReference type="EC" id="1.-.-.-" evidence="9"/>
<dbReference type="GO" id="GO:0016491">
    <property type="term" value="F:oxidoreductase activity"/>
    <property type="evidence" value="ECO:0007669"/>
    <property type="project" value="UniProtKB-KW"/>
</dbReference>
<dbReference type="Gene3D" id="3.30.465.10">
    <property type="match status" value="1"/>
</dbReference>
<dbReference type="EMBL" id="JXYS01000083">
    <property type="protein sequence ID" value="KJF16417.1"/>
    <property type="molecule type" value="Genomic_DNA"/>
</dbReference>
<reference evidence="9 10" key="1">
    <citation type="submission" date="2015-01" db="EMBL/GenBank/DDBJ databases">
        <title>Draft genome of the acidophilic iron oxidizer Acidithrix ferrooxidans strain Py-F3.</title>
        <authorList>
            <person name="Poehlein A."/>
            <person name="Eisen S."/>
            <person name="Schloemann M."/>
            <person name="Johnson B.D."/>
            <person name="Daniel R."/>
            <person name="Muehling M."/>
        </authorList>
    </citation>
    <scope>NUCLEOTIDE SEQUENCE [LARGE SCALE GENOMIC DNA]</scope>
    <source>
        <strain evidence="9 10">Py-F3</strain>
    </source>
</reference>
<keyword evidence="3 6" id="KW-0274">FAD</keyword>
<evidence type="ECO:0000256" key="6">
    <source>
        <dbReference type="PIRSR" id="PIRSR625650-3"/>
    </source>
</evidence>
<dbReference type="OrthoDB" id="9811557at2"/>
<dbReference type="InterPro" id="IPR016166">
    <property type="entry name" value="FAD-bd_PCMH"/>
</dbReference>
<dbReference type="SUPFAM" id="SSF56176">
    <property type="entry name" value="FAD-binding/transporter-associated domain-like"/>
    <property type="match status" value="1"/>
</dbReference>
<keyword evidence="9" id="KW-0560">Oxidoreductase</keyword>
<dbReference type="InterPro" id="IPR036318">
    <property type="entry name" value="FAD-bd_PCMH-like_sf"/>
</dbReference>
<dbReference type="GO" id="GO:0008610">
    <property type="term" value="P:lipid biosynthetic process"/>
    <property type="evidence" value="ECO:0007669"/>
    <property type="project" value="InterPro"/>
</dbReference>
<evidence type="ECO:0000256" key="1">
    <source>
        <dbReference type="ARBA" id="ARBA00008000"/>
    </source>
</evidence>
<comment type="caution">
    <text evidence="9">The sequence shown here is derived from an EMBL/GenBank/DDBJ whole genome shotgun (WGS) entry which is preliminary data.</text>
</comment>
<evidence type="ECO:0000256" key="4">
    <source>
        <dbReference type="PIRSR" id="PIRSR625650-1"/>
    </source>
</evidence>
<feature type="domain" description="FAD-binding PCMH-type" evidence="8">
    <location>
        <begin position="92"/>
        <end position="274"/>
    </location>
</feature>
<dbReference type="AlphaFoldDB" id="A0A0D8HF55"/>
<dbReference type="Pfam" id="PF02913">
    <property type="entry name" value="FAD-oxidase_C"/>
    <property type="match status" value="1"/>
</dbReference>
<protein>
    <submittedName>
        <fullName evidence="9">Putative FAD-linked oxidoreductase</fullName>
        <ecNumber evidence="9">1.-.-.-</ecNumber>
    </submittedName>
</protein>
<evidence type="ECO:0000313" key="9">
    <source>
        <dbReference type="EMBL" id="KJF16417.1"/>
    </source>
</evidence>
<dbReference type="GO" id="GO:0071949">
    <property type="term" value="F:FAD binding"/>
    <property type="evidence" value="ECO:0007669"/>
    <property type="project" value="InterPro"/>
</dbReference>
<evidence type="ECO:0000256" key="5">
    <source>
        <dbReference type="PIRSR" id="PIRSR625650-2"/>
    </source>
</evidence>
<proteinExistence type="inferred from homology"/>
<comment type="similarity">
    <text evidence="1">Belongs to the FAD-binding oxidoreductase/transferase type 4 family.</text>
</comment>
<keyword evidence="2" id="KW-0285">Flavoprotein</keyword>
<evidence type="ECO:0000256" key="7">
    <source>
        <dbReference type="PIRSR" id="PIRSR625650-4"/>
    </source>
</evidence>
<dbReference type="InterPro" id="IPR004113">
    <property type="entry name" value="FAD-bd_oxidored_4_C"/>
</dbReference>
<dbReference type="RefSeq" id="WP_052606398.1">
    <property type="nucleotide sequence ID" value="NZ_JXYS01000083.1"/>
</dbReference>
<evidence type="ECO:0000256" key="2">
    <source>
        <dbReference type="ARBA" id="ARBA00022630"/>
    </source>
</evidence>
<comment type="cofactor">
    <cofactor evidence="6">
        <name>FAD</name>
        <dbReference type="ChEBI" id="CHEBI:57692"/>
    </cofactor>
</comment>
<dbReference type="Gene3D" id="3.30.300.330">
    <property type="match status" value="1"/>
</dbReference>
<dbReference type="PATRIC" id="fig|1280514.3.peg.3536"/>
<dbReference type="InterPro" id="IPR006094">
    <property type="entry name" value="Oxid_FAD_bind_N"/>
</dbReference>
<dbReference type="GO" id="GO:0008609">
    <property type="term" value="F:alkylglycerone-phosphate synthase activity"/>
    <property type="evidence" value="ECO:0007669"/>
    <property type="project" value="InterPro"/>
</dbReference>
<dbReference type="InterPro" id="IPR016169">
    <property type="entry name" value="FAD-bd_PCMH_sub2"/>
</dbReference>
<dbReference type="PANTHER" id="PTHR46568:SF1">
    <property type="entry name" value="ALKYLDIHYDROXYACETONEPHOSPHATE SYNTHASE, PEROXISOMAL"/>
    <property type="match status" value="1"/>
</dbReference>